<name>A0AAW1YRI4_RUBAR</name>
<keyword evidence="2" id="KW-0732">Signal</keyword>
<dbReference type="AlphaFoldDB" id="A0AAW1YRI4"/>
<protein>
    <recommendedName>
        <fullName evidence="5">Secreted protein</fullName>
    </recommendedName>
</protein>
<proteinExistence type="predicted"/>
<feature type="signal peptide" evidence="2">
    <location>
        <begin position="1"/>
        <end position="29"/>
    </location>
</feature>
<feature type="compositionally biased region" description="Basic and acidic residues" evidence="1">
    <location>
        <begin position="78"/>
        <end position="87"/>
    </location>
</feature>
<keyword evidence="4" id="KW-1185">Reference proteome</keyword>
<dbReference type="EMBL" id="JBEDUW010000001">
    <property type="protein sequence ID" value="KAK9951101.1"/>
    <property type="molecule type" value="Genomic_DNA"/>
</dbReference>
<feature type="chain" id="PRO_5043374101" description="Secreted protein" evidence="2">
    <location>
        <begin position="30"/>
        <end position="120"/>
    </location>
</feature>
<comment type="caution">
    <text evidence="3">The sequence shown here is derived from an EMBL/GenBank/DDBJ whole genome shotgun (WGS) entry which is preliminary data.</text>
</comment>
<evidence type="ECO:0000313" key="4">
    <source>
        <dbReference type="Proteomes" id="UP001457282"/>
    </source>
</evidence>
<evidence type="ECO:0000256" key="2">
    <source>
        <dbReference type="SAM" id="SignalP"/>
    </source>
</evidence>
<evidence type="ECO:0000256" key="1">
    <source>
        <dbReference type="SAM" id="MobiDB-lite"/>
    </source>
</evidence>
<organism evidence="3 4">
    <name type="scientific">Rubus argutus</name>
    <name type="common">Southern blackberry</name>
    <dbReference type="NCBI Taxonomy" id="59490"/>
    <lineage>
        <taxon>Eukaryota</taxon>
        <taxon>Viridiplantae</taxon>
        <taxon>Streptophyta</taxon>
        <taxon>Embryophyta</taxon>
        <taxon>Tracheophyta</taxon>
        <taxon>Spermatophyta</taxon>
        <taxon>Magnoliopsida</taxon>
        <taxon>eudicotyledons</taxon>
        <taxon>Gunneridae</taxon>
        <taxon>Pentapetalae</taxon>
        <taxon>rosids</taxon>
        <taxon>fabids</taxon>
        <taxon>Rosales</taxon>
        <taxon>Rosaceae</taxon>
        <taxon>Rosoideae</taxon>
        <taxon>Rosoideae incertae sedis</taxon>
        <taxon>Rubus</taxon>
    </lineage>
</organism>
<evidence type="ECO:0000313" key="3">
    <source>
        <dbReference type="EMBL" id="KAK9951101.1"/>
    </source>
</evidence>
<reference evidence="3 4" key="1">
    <citation type="journal article" date="2023" name="G3 (Bethesda)">
        <title>A chromosome-length genome assembly and annotation of blackberry (Rubus argutus, cv. 'Hillquist').</title>
        <authorList>
            <person name="Bruna T."/>
            <person name="Aryal R."/>
            <person name="Dudchenko O."/>
            <person name="Sargent D.J."/>
            <person name="Mead D."/>
            <person name="Buti M."/>
            <person name="Cavallini A."/>
            <person name="Hytonen T."/>
            <person name="Andres J."/>
            <person name="Pham M."/>
            <person name="Weisz D."/>
            <person name="Mascagni F."/>
            <person name="Usai G."/>
            <person name="Natali L."/>
            <person name="Bassil N."/>
            <person name="Fernandez G.E."/>
            <person name="Lomsadze A."/>
            <person name="Armour M."/>
            <person name="Olukolu B."/>
            <person name="Poorten T."/>
            <person name="Britton C."/>
            <person name="Davik J."/>
            <person name="Ashrafi H."/>
            <person name="Aiden E.L."/>
            <person name="Borodovsky M."/>
            <person name="Worthington M."/>
        </authorList>
    </citation>
    <scope>NUCLEOTIDE SEQUENCE [LARGE SCALE GENOMIC DNA]</scope>
    <source>
        <strain evidence="3">PI 553951</strain>
    </source>
</reference>
<accession>A0AAW1YRI4</accession>
<gene>
    <name evidence="3" type="ORF">M0R45_006561</name>
</gene>
<sequence length="120" mass="13093">MRAPAGCGLFLIALEAELIWVSTWVAGRAAVIDGWASRLRYGVWVEVTVAGFDLSPWRSWWFGGMKAQGDKGSTGSGRQREHGHSGTEEEEHGWVLCFCGLVYGLDGDDSSIAEDVCLRS</sequence>
<feature type="region of interest" description="Disordered" evidence="1">
    <location>
        <begin position="67"/>
        <end position="91"/>
    </location>
</feature>
<dbReference type="Proteomes" id="UP001457282">
    <property type="component" value="Unassembled WGS sequence"/>
</dbReference>
<evidence type="ECO:0008006" key="5">
    <source>
        <dbReference type="Google" id="ProtNLM"/>
    </source>
</evidence>